<dbReference type="InterPro" id="IPR010614">
    <property type="entry name" value="RAD3-like_helicase_DEAD"/>
</dbReference>
<evidence type="ECO:0000256" key="12">
    <source>
        <dbReference type="ARBA" id="ARBA00023235"/>
    </source>
</evidence>
<dbReference type="InterPro" id="IPR011604">
    <property type="entry name" value="PDDEXK-like_dom_sf"/>
</dbReference>
<dbReference type="InterPro" id="IPR042493">
    <property type="entry name" value="XPD_DNA_FeS"/>
</dbReference>
<dbReference type="InterPro" id="IPR014013">
    <property type="entry name" value="Helic_SF1/SF2_ATP-bd_DinG/Rad3"/>
</dbReference>
<accession>A0A1M4VNZ0</accession>
<dbReference type="SMART" id="SM00488">
    <property type="entry name" value="DEXDc2"/>
    <property type="match status" value="1"/>
</dbReference>
<keyword evidence="5" id="KW-0378">Hydrolase</keyword>
<sequence length="784" mass="92595">MNKRNLKISVRSLVESVLRKGDIDNRFIGFSRAQEGTNAHKKLQKDNMEIFKSYEKEVSLKRTFNFDEFDITLEGRADGIIFEDNSYIIEEIKSTNKELINIFEDYNELHWAQAKCYGYIYMLDKKIEDIYIQLSYFQLETNEVKSFRKYYKKEELEEYTVNLIKKYYDFCKISIRFKEIRDISIEKLEFPFNKYRKGQRELAVNTYNTIKKKGILFAKAPTGIGKTISTIFPSVKAIGEGFCDKLFYLTAKTITRTVAENTFNLLREKGLKFRTITLTAKDKICFEKEAACNPEECKYAKGYYDRLNQGIFDILEKEQLISRTIIEEYATKHNLCPFQFSLDLTYWCDGIICDYNYVFDPKVCLRGIIEDSKEEYIFLIDEGHNLVQRGREMFSAEILKSDVLKMRRFLKGKSPMLYKSLGKINSYFIQIRNEYEEDSKKNKFIIDEPKDLYVLIRGFIRNSEEFLIKNKKLEFYDEFLELYFKLNSFLSIGEYYDEGFLTYIDLENKDVKIKIFCIHPREKLKSSLKKSISQIIFSATLTPLGYFFDLLGGDKKSYRMKLESPFDFNKLFLSIIPLSTRYKDRDKTINELCSYLKSFVNMKKGNYMIFFPSYEYMEKVYDVMKDCKVKILVQEKDMSEEDRETFLNNFKENNMETLLGFVVIGGVFSEGIDLVGDKLIGAAIIGVGLPKVCYERELIKDYYDRLNSLGYKYSYVYPGMNKVLQAAGRVIRSEEDKGALLFIDDRFSTLDYYKLMPGEWSNIKVYKDKHEFQKNLKSFWNNNL</sequence>
<evidence type="ECO:0000259" key="14">
    <source>
        <dbReference type="PROSITE" id="PS51193"/>
    </source>
</evidence>
<feature type="domain" description="Helicase ATP-binding" evidence="14">
    <location>
        <begin position="185"/>
        <end position="432"/>
    </location>
</feature>
<keyword evidence="9" id="KW-0411">Iron-sulfur</keyword>
<evidence type="ECO:0000256" key="13">
    <source>
        <dbReference type="ARBA" id="ARBA00038058"/>
    </source>
</evidence>
<name>A0A1M4VNZ0_9CLOT</name>
<organism evidence="15 16">
    <name type="scientific">Clostridium fallax</name>
    <dbReference type="NCBI Taxonomy" id="1533"/>
    <lineage>
        <taxon>Bacteria</taxon>
        <taxon>Bacillati</taxon>
        <taxon>Bacillota</taxon>
        <taxon>Clostridia</taxon>
        <taxon>Eubacteriales</taxon>
        <taxon>Clostridiaceae</taxon>
        <taxon>Clostridium</taxon>
    </lineage>
</organism>
<evidence type="ECO:0000256" key="3">
    <source>
        <dbReference type="ARBA" id="ARBA00022741"/>
    </source>
</evidence>
<dbReference type="GO" id="GO:0003678">
    <property type="term" value="F:DNA helicase activity"/>
    <property type="evidence" value="ECO:0007669"/>
    <property type="project" value="InterPro"/>
</dbReference>
<dbReference type="RefSeq" id="WP_072894829.1">
    <property type="nucleotide sequence ID" value="NZ_FQVM01000008.1"/>
</dbReference>
<keyword evidence="4" id="KW-0227">DNA damage</keyword>
<gene>
    <name evidence="15" type="ORF">SAMN05443638_10871</name>
</gene>
<evidence type="ECO:0000256" key="8">
    <source>
        <dbReference type="ARBA" id="ARBA00023004"/>
    </source>
</evidence>
<dbReference type="Proteomes" id="UP000184035">
    <property type="component" value="Unassembled WGS sequence"/>
</dbReference>
<comment type="similarity">
    <text evidence="13">Belongs to the helicase family. DinG subfamily.</text>
</comment>
<dbReference type="Gene3D" id="1.10.275.40">
    <property type="match status" value="1"/>
</dbReference>
<dbReference type="Gene3D" id="3.40.50.300">
    <property type="entry name" value="P-loop containing nucleotide triphosphate hydrolases"/>
    <property type="match status" value="2"/>
</dbReference>
<keyword evidence="3" id="KW-0547">Nucleotide-binding</keyword>
<evidence type="ECO:0000256" key="1">
    <source>
        <dbReference type="ARBA" id="ARBA00022485"/>
    </source>
</evidence>
<dbReference type="GO" id="GO:0051539">
    <property type="term" value="F:4 iron, 4 sulfur cluster binding"/>
    <property type="evidence" value="ECO:0007669"/>
    <property type="project" value="UniProtKB-KW"/>
</dbReference>
<keyword evidence="16" id="KW-1185">Reference proteome</keyword>
<dbReference type="PROSITE" id="PS51193">
    <property type="entry name" value="HELICASE_ATP_BIND_2"/>
    <property type="match status" value="1"/>
</dbReference>
<dbReference type="InterPro" id="IPR045028">
    <property type="entry name" value="DinG/Rad3-like"/>
</dbReference>
<keyword evidence="8" id="KW-0408">Iron</keyword>
<dbReference type="InterPro" id="IPR006554">
    <property type="entry name" value="Helicase-like_DEXD_c2"/>
</dbReference>
<dbReference type="InterPro" id="IPR027417">
    <property type="entry name" value="P-loop_NTPase"/>
</dbReference>
<dbReference type="PANTHER" id="PTHR11472:SF34">
    <property type="entry name" value="REGULATOR OF TELOMERE ELONGATION HELICASE 1"/>
    <property type="match status" value="1"/>
</dbReference>
<keyword evidence="12" id="KW-0413">Isomerase</keyword>
<dbReference type="STRING" id="1533.SAMN05443638_10871"/>
<evidence type="ECO:0000256" key="7">
    <source>
        <dbReference type="ARBA" id="ARBA00022840"/>
    </source>
</evidence>
<dbReference type="InterPro" id="IPR006555">
    <property type="entry name" value="ATP-dep_Helicase_C"/>
</dbReference>
<dbReference type="GO" id="GO:0046872">
    <property type="term" value="F:metal ion binding"/>
    <property type="evidence" value="ECO:0007669"/>
    <property type="project" value="UniProtKB-KW"/>
</dbReference>
<dbReference type="Pfam" id="PF06733">
    <property type="entry name" value="DEAD_2"/>
    <property type="match status" value="1"/>
</dbReference>
<dbReference type="GO" id="GO:0005524">
    <property type="term" value="F:ATP binding"/>
    <property type="evidence" value="ECO:0007669"/>
    <property type="project" value="UniProtKB-KW"/>
</dbReference>
<dbReference type="AlphaFoldDB" id="A0A1M4VNZ0"/>
<keyword evidence="11" id="KW-0234">DNA repair</keyword>
<dbReference type="Gene3D" id="3.90.320.10">
    <property type="match status" value="1"/>
</dbReference>
<dbReference type="PANTHER" id="PTHR11472">
    <property type="entry name" value="DNA REPAIR DEAD HELICASE RAD3/XP-D SUBFAMILY MEMBER"/>
    <property type="match status" value="1"/>
</dbReference>
<dbReference type="EMBL" id="FQVM01000008">
    <property type="protein sequence ID" value="SHE70553.1"/>
    <property type="molecule type" value="Genomic_DNA"/>
</dbReference>
<evidence type="ECO:0000313" key="15">
    <source>
        <dbReference type="EMBL" id="SHE70553.1"/>
    </source>
</evidence>
<evidence type="ECO:0000313" key="16">
    <source>
        <dbReference type="Proteomes" id="UP000184035"/>
    </source>
</evidence>
<dbReference type="GO" id="GO:0016818">
    <property type="term" value="F:hydrolase activity, acting on acid anhydrides, in phosphorus-containing anhydrides"/>
    <property type="evidence" value="ECO:0007669"/>
    <property type="project" value="InterPro"/>
</dbReference>
<dbReference type="Gene3D" id="1.10.30.20">
    <property type="entry name" value="Bacterial XPD DNA helicase, FeS cluster domain"/>
    <property type="match status" value="1"/>
</dbReference>
<dbReference type="GO" id="GO:0006281">
    <property type="term" value="P:DNA repair"/>
    <property type="evidence" value="ECO:0007669"/>
    <property type="project" value="UniProtKB-KW"/>
</dbReference>
<keyword evidence="10" id="KW-0238">DNA-binding</keyword>
<evidence type="ECO:0000256" key="4">
    <source>
        <dbReference type="ARBA" id="ARBA00022763"/>
    </source>
</evidence>
<evidence type="ECO:0000256" key="11">
    <source>
        <dbReference type="ARBA" id="ARBA00023204"/>
    </source>
</evidence>
<evidence type="ECO:0000256" key="2">
    <source>
        <dbReference type="ARBA" id="ARBA00022723"/>
    </source>
</evidence>
<evidence type="ECO:0000256" key="9">
    <source>
        <dbReference type="ARBA" id="ARBA00023014"/>
    </source>
</evidence>
<keyword evidence="2" id="KW-0479">Metal-binding</keyword>
<reference evidence="15 16" key="1">
    <citation type="submission" date="2016-11" db="EMBL/GenBank/DDBJ databases">
        <authorList>
            <person name="Jaros S."/>
            <person name="Januszkiewicz K."/>
            <person name="Wedrychowicz H."/>
        </authorList>
    </citation>
    <scope>NUCLEOTIDE SEQUENCE [LARGE SCALE GENOMIC DNA]</scope>
    <source>
        <strain evidence="15 16">DSM 2631</strain>
    </source>
</reference>
<dbReference type="Pfam" id="PF13307">
    <property type="entry name" value="Helicase_C_2"/>
    <property type="match status" value="1"/>
</dbReference>
<dbReference type="SUPFAM" id="SSF52540">
    <property type="entry name" value="P-loop containing nucleoside triphosphate hydrolases"/>
    <property type="match status" value="1"/>
</dbReference>
<keyword evidence="6 15" id="KW-0347">Helicase</keyword>
<keyword evidence="1" id="KW-0004">4Fe-4S</keyword>
<dbReference type="GO" id="GO:0003677">
    <property type="term" value="F:DNA binding"/>
    <property type="evidence" value="ECO:0007669"/>
    <property type="project" value="UniProtKB-KW"/>
</dbReference>
<keyword evidence="7" id="KW-0067">ATP-binding</keyword>
<proteinExistence type="inferred from homology"/>
<protein>
    <submittedName>
        <fullName evidence="15">Rad3-related DNA helicase</fullName>
    </submittedName>
</protein>
<evidence type="ECO:0000256" key="5">
    <source>
        <dbReference type="ARBA" id="ARBA00022801"/>
    </source>
</evidence>
<evidence type="ECO:0000256" key="10">
    <source>
        <dbReference type="ARBA" id="ARBA00023125"/>
    </source>
</evidence>
<dbReference type="SMART" id="SM00491">
    <property type="entry name" value="HELICc2"/>
    <property type="match status" value="1"/>
</dbReference>
<evidence type="ECO:0000256" key="6">
    <source>
        <dbReference type="ARBA" id="ARBA00022806"/>
    </source>
</evidence>